<reference evidence="1 2" key="1">
    <citation type="submission" date="2019-02" db="EMBL/GenBank/DDBJ databases">
        <title>Siculibacillus lacustris gen. nov., sp. nov., a new rosette-forming bacterium isolated from a freshwater crater lake (Lake St. Ana, Romania).</title>
        <authorList>
            <person name="Felfoldi T."/>
            <person name="Marton Z."/>
            <person name="Szabo A."/>
            <person name="Mentes A."/>
            <person name="Boka K."/>
            <person name="Marialigeti K."/>
            <person name="Mathe I."/>
            <person name="Koncz M."/>
            <person name="Schumann P."/>
            <person name="Toth E."/>
        </authorList>
    </citation>
    <scope>NUCLEOTIDE SEQUENCE [LARGE SCALE GENOMIC DNA]</scope>
    <source>
        <strain evidence="1 2">SA-279</strain>
    </source>
</reference>
<name>A0A4V2KTK6_9HYPH</name>
<evidence type="ECO:0000313" key="2">
    <source>
        <dbReference type="Proteomes" id="UP000292781"/>
    </source>
</evidence>
<keyword evidence="2" id="KW-1185">Reference proteome</keyword>
<protein>
    <submittedName>
        <fullName evidence="1">Uncharacterized protein</fullName>
    </submittedName>
</protein>
<accession>A0A4V2KTK6</accession>
<dbReference type="RefSeq" id="WP_131309499.1">
    <property type="nucleotide sequence ID" value="NZ_SJFN01000014.1"/>
</dbReference>
<organism evidence="1 2">
    <name type="scientific">Siculibacillus lacustris</name>
    <dbReference type="NCBI Taxonomy" id="1549641"/>
    <lineage>
        <taxon>Bacteria</taxon>
        <taxon>Pseudomonadati</taxon>
        <taxon>Pseudomonadota</taxon>
        <taxon>Alphaproteobacteria</taxon>
        <taxon>Hyphomicrobiales</taxon>
        <taxon>Ancalomicrobiaceae</taxon>
        <taxon>Siculibacillus</taxon>
    </lineage>
</organism>
<dbReference type="EMBL" id="SJFN01000014">
    <property type="protein sequence ID" value="TBW37604.1"/>
    <property type="molecule type" value="Genomic_DNA"/>
</dbReference>
<comment type="caution">
    <text evidence="1">The sequence shown here is derived from an EMBL/GenBank/DDBJ whole genome shotgun (WGS) entry which is preliminary data.</text>
</comment>
<evidence type="ECO:0000313" key="1">
    <source>
        <dbReference type="EMBL" id="TBW37604.1"/>
    </source>
</evidence>
<proteinExistence type="predicted"/>
<gene>
    <name evidence="1" type="ORF">EYW49_10870</name>
</gene>
<dbReference type="Proteomes" id="UP000292781">
    <property type="component" value="Unassembled WGS sequence"/>
</dbReference>
<sequence length="68" mass="7567">MLGAADIDAWTDELRDEMVADLCRAGWHDADPATRLPSRQARLLARFHDDQPLTLHELADLKTALKAG</sequence>
<dbReference type="AlphaFoldDB" id="A0A4V2KTK6"/>